<dbReference type="GO" id="GO:0005783">
    <property type="term" value="C:endoplasmic reticulum"/>
    <property type="evidence" value="ECO:0007669"/>
    <property type="project" value="TreeGrafter"/>
</dbReference>
<feature type="transmembrane region" description="Helical" evidence="1">
    <location>
        <begin position="273"/>
        <end position="291"/>
    </location>
</feature>
<dbReference type="VEuPathDB" id="FungiDB:CJJ09_004252"/>
<dbReference type="Proteomes" id="UP000037122">
    <property type="component" value="Unassembled WGS sequence"/>
</dbReference>
<evidence type="ECO:0008006" key="6">
    <source>
        <dbReference type="Google" id="ProtNLM"/>
    </source>
</evidence>
<gene>
    <name evidence="4" type="ORF">QG37_01274</name>
</gene>
<dbReference type="VEuPathDB" id="FungiDB:B9J08_005102"/>
<dbReference type="Pfam" id="PF13373">
    <property type="entry name" value="Dsc3_C"/>
    <property type="match status" value="1"/>
</dbReference>
<dbReference type="VEuPathDB" id="FungiDB:CJJ07_004218"/>
<reference evidence="5" key="1">
    <citation type="journal article" date="2015" name="BMC Genomics">
        <title>Draft genome of a commonly misdiagnosed multidrug resistant pathogen Candida auris.</title>
        <authorList>
            <person name="Chatterjee S."/>
            <person name="Alampalli S.V."/>
            <person name="Nageshan R.K."/>
            <person name="Chettiar S.T."/>
            <person name="Joshi S."/>
            <person name="Tatu U.S."/>
        </authorList>
    </citation>
    <scope>NUCLEOTIDE SEQUENCE [LARGE SCALE GENOMIC DNA]</scope>
    <source>
        <strain evidence="5">6684</strain>
    </source>
</reference>
<dbReference type="InterPro" id="IPR025390">
    <property type="entry name" value="Dsc3_C"/>
</dbReference>
<feature type="transmembrane region" description="Helical" evidence="1">
    <location>
        <begin position="241"/>
        <end position="261"/>
    </location>
</feature>
<dbReference type="PANTHER" id="PTHR28049">
    <property type="entry name" value="TRANSMEMBRANE PROTEIN YOR223W"/>
    <property type="match status" value="1"/>
</dbReference>
<evidence type="ECO:0000313" key="5">
    <source>
        <dbReference type="Proteomes" id="UP000037122"/>
    </source>
</evidence>
<keyword evidence="1" id="KW-0472">Membrane</keyword>
<feature type="domain" description="DSC E3 ubiquitin ligase complex subunit 3 C-terminal" evidence="3">
    <location>
        <begin position="134"/>
        <end position="288"/>
    </location>
</feature>
<name>A0A0L0P6Q6_CANAR</name>
<accession>A0A0L0P6Q6</accession>
<protein>
    <recommendedName>
        <fullName evidence="6">Ubiquitin-like domain-containing protein</fullName>
    </recommendedName>
</protein>
<dbReference type="VEuPathDB" id="FungiDB:QG37_01274"/>
<dbReference type="VEuPathDB" id="FungiDB:CJI96_0003892"/>
<dbReference type="EMBL" id="LGST01000008">
    <property type="protein sequence ID" value="KNE01925.1"/>
    <property type="molecule type" value="Genomic_DNA"/>
</dbReference>
<dbReference type="InterPro" id="IPR019413">
    <property type="entry name" value="Dsc3_ub-like_dom"/>
</dbReference>
<evidence type="ECO:0000259" key="3">
    <source>
        <dbReference type="Pfam" id="PF13373"/>
    </source>
</evidence>
<proteinExistence type="predicted"/>
<evidence type="ECO:0000256" key="1">
    <source>
        <dbReference type="SAM" id="Phobius"/>
    </source>
</evidence>
<keyword evidence="1" id="KW-1133">Transmembrane helix</keyword>
<sequence>MKIVIIVRFTDAGGNNEPLQDLELLLTVNFDRDDVNTLVSSLWLKQQIRTHRKTTERRRIRLIYNGRVLNELTNFRDDIFAPKLRLMELLRIDEPLRIYIHCLVGEKLTSSQLAEERELDKRPQQVTTAPQVVGFDRLLQQGFSQEDVNDLRRQFREVYLPEALQNMNAGDVTDVEEEEARQQLIRQIEERWIESTINGNTPGEPSNIVTTSAGAEDDTGVIAPPVRASAELEESNHNVDLVLGMLIGAFLGVVAVIFVLLDDSFVNKDRRWAIYAGVMANLMYAILRGQWL</sequence>
<dbReference type="AlphaFoldDB" id="A0A0L0P6Q6"/>
<dbReference type="InterPro" id="IPR045226">
    <property type="entry name" value="Dsc3"/>
</dbReference>
<dbReference type="VEuPathDB" id="FungiDB:CJI97_005186"/>
<dbReference type="PANTHER" id="PTHR28049:SF1">
    <property type="entry name" value="DSC E3 UBIQUITIN LIGASE COMPLEX SUBUNIT 3"/>
    <property type="match status" value="1"/>
</dbReference>
<organism evidence="4 5">
    <name type="scientific">Candidozyma auris</name>
    <name type="common">Yeast</name>
    <name type="synonym">Candida auris</name>
    <dbReference type="NCBI Taxonomy" id="498019"/>
    <lineage>
        <taxon>Eukaryota</taxon>
        <taxon>Fungi</taxon>
        <taxon>Dikarya</taxon>
        <taxon>Ascomycota</taxon>
        <taxon>Saccharomycotina</taxon>
        <taxon>Pichiomycetes</taxon>
        <taxon>Metschnikowiaceae</taxon>
        <taxon>Candidozyma</taxon>
    </lineage>
</organism>
<comment type="caution">
    <text evidence="4">The sequence shown here is derived from an EMBL/GenBank/DDBJ whole genome shotgun (WGS) entry which is preliminary data.</text>
</comment>
<dbReference type="GO" id="GO:0044695">
    <property type="term" value="C:Dsc E3 ubiquitin ligase complex"/>
    <property type="evidence" value="ECO:0007669"/>
    <property type="project" value="InterPro"/>
</dbReference>
<feature type="domain" description="DSC E3 ubiquitin ligase complex subunit 3 ubiquitin-like" evidence="2">
    <location>
        <begin position="4"/>
        <end position="106"/>
    </location>
</feature>
<keyword evidence="1" id="KW-0812">Transmembrane</keyword>
<dbReference type="Pfam" id="PF10302">
    <property type="entry name" value="Dsc3_N"/>
    <property type="match status" value="1"/>
</dbReference>
<evidence type="ECO:0000313" key="4">
    <source>
        <dbReference type="EMBL" id="KNE01925.1"/>
    </source>
</evidence>
<evidence type="ECO:0000259" key="2">
    <source>
        <dbReference type="Pfam" id="PF10302"/>
    </source>
</evidence>